<accession>A0A4Y7II63</accession>
<organism evidence="1 2">
    <name type="scientific">Papaver somniferum</name>
    <name type="common">Opium poppy</name>
    <dbReference type="NCBI Taxonomy" id="3469"/>
    <lineage>
        <taxon>Eukaryota</taxon>
        <taxon>Viridiplantae</taxon>
        <taxon>Streptophyta</taxon>
        <taxon>Embryophyta</taxon>
        <taxon>Tracheophyta</taxon>
        <taxon>Spermatophyta</taxon>
        <taxon>Magnoliopsida</taxon>
        <taxon>Ranunculales</taxon>
        <taxon>Papaveraceae</taxon>
        <taxon>Papaveroideae</taxon>
        <taxon>Papaver</taxon>
    </lineage>
</organism>
<sequence>MRGMLLEQEFMDFFSTEIKWMNWIRRLFWQLETLPGIALMK</sequence>
<dbReference type="Proteomes" id="UP000316621">
    <property type="component" value="Chromosome 2"/>
</dbReference>
<proteinExistence type="predicted"/>
<dbReference type="Gramene" id="RZC48577">
    <property type="protein sequence ID" value="RZC48577"/>
    <property type="gene ID" value="C5167_017003"/>
</dbReference>
<evidence type="ECO:0000313" key="2">
    <source>
        <dbReference type="Proteomes" id="UP000316621"/>
    </source>
</evidence>
<dbReference type="AlphaFoldDB" id="A0A4Y7II63"/>
<gene>
    <name evidence="1" type="ORF">C5167_017003</name>
</gene>
<name>A0A4Y7II63_PAPSO</name>
<dbReference type="EMBL" id="CM010716">
    <property type="protein sequence ID" value="RZC48577.1"/>
    <property type="molecule type" value="Genomic_DNA"/>
</dbReference>
<protein>
    <submittedName>
        <fullName evidence="1">Uncharacterized protein</fullName>
    </submittedName>
</protein>
<reference evidence="1 2" key="1">
    <citation type="journal article" date="2018" name="Science">
        <title>The opium poppy genome and morphinan production.</title>
        <authorList>
            <person name="Guo L."/>
            <person name="Winzer T."/>
            <person name="Yang X."/>
            <person name="Li Y."/>
            <person name="Ning Z."/>
            <person name="He Z."/>
            <person name="Teodor R."/>
            <person name="Lu Y."/>
            <person name="Bowser T.A."/>
            <person name="Graham I.A."/>
            <person name="Ye K."/>
        </authorList>
    </citation>
    <scope>NUCLEOTIDE SEQUENCE [LARGE SCALE GENOMIC DNA]</scope>
    <source>
        <strain evidence="2">cv. HN1</strain>
        <tissue evidence="1">Leaves</tissue>
    </source>
</reference>
<keyword evidence="2" id="KW-1185">Reference proteome</keyword>
<evidence type="ECO:0000313" key="1">
    <source>
        <dbReference type="EMBL" id="RZC48577.1"/>
    </source>
</evidence>